<sequence>MTTLEKIADDLRMAQADGKDAVELAGLAREKLGTAFGVISFISVFRLAFDVPLPVLQHVQAWQGFGWGGATISDEDLSARLSPWLSNK</sequence>
<name>A0A941J482_9ACTN</name>
<accession>A0A941J482</accession>
<protein>
    <submittedName>
        <fullName evidence="1">Uncharacterized protein</fullName>
    </submittedName>
</protein>
<proteinExistence type="predicted"/>
<comment type="caution">
    <text evidence="1">The sequence shown here is derived from an EMBL/GenBank/DDBJ whole genome shotgun (WGS) entry which is preliminary data.</text>
</comment>
<organism evidence="1 2">
    <name type="scientific">Streptomyces tuirus</name>
    <dbReference type="NCBI Taxonomy" id="68278"/>
    <lineage>
        <taxon>Bacteria</taxon>
        <taxon>Bacillati</taxon>
        <taxon>Actinomycetota</taxon>
        <taxon>Actinomycetes</taxon>
        <taxon>Kitasatosporales</taxon>
        <taxon>Streptomycetaceae</taxon>
        <taxon>Streptomyces</taxon>
    </lineage>
</organism>
<gene>
    <name evidence="1" type="ORF">KEF29_28990</name>
</gene>
<evidence type="ECO:0000313" key="1">
    <source>
        <dbReference type="EMBL" id="MBR8642075.1"/>
    </source>
</evidence>
<dbReference type="Proteomes" id="UP000682308">
    <property type="component" value="Unassembled WGS sequence"/>
</dbReference>
<evidence type="ECO:0000313" key="2">
    <source>
        <dbReference type="Proteomes" id="UP000682308"/>
    </source>
</evidence>
<dbReference type="EMBL" id="JAGTPG010000002">
    <property type="protein sequence ID" value="MBR8642075.1"/>
    <property type="molecule type" value="Genomic_DNA"/>
</dbReference>
<dbReference type="AlphaFoldDB" id="A0A941J482"/>
<keyword evidence="2" id="KW-1185">Reference proteome</keyword>
<reference evidence="1 2" key="1">
    <citation type="submission" date="2021-04" db="EMBL/GenBank/DDBJ databases">
        <title>Characterization of the biosynthetic gene cluster of new lipopeptides with antitumor activity in the genome of the marine Streptomyces PHM034.</title>
        <authorList>
            <person name="Ceniceros A."/>
            <person name="Canedo L."/>
            <person name="Mendez C."/>
            <person name="Olano C."/>
            <person name="Schleissner C."/>
            <person name="Cuevas C."/>
            <person name="De La Calle F."/>
            <person name="Salas J.A."/>
        </authorList>
    </citation>
    <scope>NUCLEOTIDE SEQUENCE [LARGE SCALE GENOMIC DNA]</scope>
    <source>
        <strain evidence="1 2">PHM034</strain>
    </source>
</reference>